<protein>
    <recommendedName>
        <fullName evidence="9">RNA polymerase II subunit A C-terminal domain phosphatase SSU72</fullName>
        <shortName evidence="9">CTD phosphatase SSU72</shortName>
        <ecNumber evidence="9">3.1.3.16</ecNumber>
    </recommendedName>
</protein>
<dbReference type="EC" id="3.1.3.16" evidence="9"/>
<comment type="similarity">
    <text evidence="2 9">Belongs to the SSU72 phosphatase family.</text>
</comment>
<evidence type="ECO:0000256" key="4">
    <source>
        <dbReference type="ARBA" id="ARBA00022801"/>
    </source>
</evidence>
<organism evidence="10 11">
    <name type="scientific">Rotaria magnacalcarata</name>
    <dbReference type="NCBI Taxonomy" id="392030"/>
    <lineage>
        <taxon>Eukaryota</taxon>
        <taxon>Metazoa</taxon>
        <taxon>Spiralia</taxon>
        <taxon>Gnathifera</taxon>
        <taxon>Rotifera</taxon>
        <taxon>Eurotatoria</taxon>
        <taxon>Bdelloidea</taxon>
        <taxon>Philodinida</taxon>
        <taxon>Philodinidae</taxon>
        <taxon>Rotaria</taxon>
    </lineage>
</organism>
<comment type="caution">
    <text evidence="10">The sequence shown here is derived from an EMBL/GenBank/DDBJ whole genome shotgun (WGS) entry which is preliminary data.</text>
</comment>
<accession>A0A820J8R7</accession>
<dbReference type="AlphaFoldDB" id="A0A820J8R7"/>
<evidence type="ECO:0000256" key="3">
    <source>
        <dbReference type="ARBA" id="ARBA00022664"/>
    </source>
</evidence>
<dbReference type="GO" id="GO:0005634">
    <property type="term" value="C:nucleus"/>
    <property type="evidence" value="ECO:0007669"/>
    <property type="project" value="UniProtKB-SubCell"/>
</dbReference>
<evidence type="ECO:0000256" key="1">
    <source>
        <dbReference type="ARBA" id="ARBA00004123"/>
    </source>
</evidence>
<dbReference type="InterPro" id="IPR006811">
    <property type="entry name" value="RNA_pol_II_suA"/>
</dbReference>
<comment type="subcellular location">
    <subcellularLocation>
        <location evidence="1 9">Nucleus</location>
    </subcellularLocation>
</comment>
<evidence type="ECO:0000256" key="7">
    <source>
        <dbReference type="ARBA" id="ARBA00047761"/>
    </source>
</evidence>
<keyword evidence="6 9" id="KW-0539">Nucleus</keyword>
<evidence type="ECO:0000256" key="8">
    <source>
        <dbReference type="ARBA" id="ARBA00048336"/>
    </source>
</evidence>
<gene>
    <name evidence="10" type="ORF">UXM345_LOCUS34514</name>
</gene>
<comment type="catalytic activity">
    <reaction evidence="8 9">
        <text>O-phospho-L-threonyl-[protein] + H2O = L-threonyl-[protein] + phosphate</text>
        <dbReference type="Rhea" id="RHEA:47004"/>
        <dbReference type="Rhea" id="RHEA-COMP:11060"/>
        <dbReference type="Rhea" id="RHEA-COMP:11605"/>
        <dbReference type="ChEBI" id="CHEBI:15377"/>
        <dbReference type="ChEBI" id="CHEBI:30013"/>
        <dbReference type="ChEBI" id="CHEBI:43474"/>
        <dbReference type="ChEBI" id="CHEBI:61977"/>
        <dbReference type="EC" id="3.1.3.16"/>
    </reaction>
</comment>
<evidence type="ECO:0000256" key="5">
    <source>
        <dbReference type="ARBA" id="ARBA00022912"/>
    </source>
</evidence>
<comment type="function">
    <text evidence="9">Protein phosphatase that catalyzes the dephosphorylation of the C-terminal domain of RNA polymerase II. Plays a role in RNA processing and termination.</text>
</comment>
<comment type="catalytic activity">
    <reaction evidence="7 9">
        <text>O-phospho-L-seryl-[protein] + H2O = L-seryl-[protein] + phosphate</text>
        <dbReference type="Rhea" id="RHEA:20629"/>
        <dbReference type="Rhea" id="RHEA-COMP:9863"/>
        <dbReference type="Rhea" id="RHEA-COMP:11604"/>
        <dbReference type="ChEBI" id="CHEBI:15377"/>
        <dbReference type="ChEBI" id="CHEBI:29999"/>
        <dbReference type="ChEBI" id="CHEBI:43474"/>
        <dbReference type="ChEBI" id="CHEBI:83421"/>
        <dbReference type="EC" id="3.1.3.16"/>
    </reaction>
</comment>
<dbReference type="GO" id="GO:0006397">
    <property type="term" value="P:mRNA processing"/>
    <property type="evidence" value="ECO:0007669"/>
    <property type="project" value="UniProtKB-KW"/>
</dbReference>
<dbReference type="EMBL" id="CAJOBF010012713">
    <property type="protein sequence ID" value="CAF4321856.1"/>
    <property type="molecule type" value="Genomic_DNA"/>
</dbReference>
<evidence type="ECO:0000256" key="2">
    <source>
        <dbReference type="ARBA" id="ARBA00008978"/>
    </source>
</evidence>
<sequence>MPLRFAVVCSSNQNRSMEAHNFM</sequence>
<name>A0A820J8R7_9BILA</name>
<evidence type="ECO:0000256" key="9">
    <source>
        <dbReference type="RuleBase" id="RU369031"/>
    </source>
</evidence>
<proteinExistence type="inferred from homology"/>
<dbReference type="Pfam" id="PF04722">
    <property type="entry name" value="Ssu72"/>
    <property type="match status" value="1"/>
</dbReference>
<keyword evidence="4 9" id="KW-0378">Hydrolase</keyword>
<dbReference type="GO" id="GO:0004722">
    <property type="term" value="F:protein serine/threonine phosphatase activity"/>
    <property type="evidence" value="ECO:0007669"/>
    <property type="project" value="UniProtKB-UniRule"/>
</dbReference>
<evidence type="ECO:0000256" key="6">
    <source>
        <dbReference type="ARBA" id="ARBA00023242"/>
    </source>
</evidence>
<dbReference type="Proteomes" id="UP000663842">
    <property type="component" value="Unassembled WGS sequence"/>
</dbReference>
<keyword evidence="3 9" id="KW-0507">mRNA processing</keyword>
<dbReference type="Gene3D" id="3.40.50.2300">
    <property type="match status" value="1"/>
</dbReference>
<evidence type="ECO:0000313" key="10">
    <source>
        <dbReference type="EMBL" id="CAF4321856.1"/>
    </source>
</evidence>
<reference evidence="10" key="1">
    <citation type="submission" date="2021-02" db="EMBL/GenBank/DDBJ databases">
        <authorList>
            <person name="Nowell W R."/>
        </authorList>
    </citation>
    <scope>NUCLEOTIDE SEQUENCE</scope>
</reference>
<evidence type="ECO:0000313" key="11">
    <source>
        <dbReference type="Proteomes" id="UP000663842"/>
    </source>
</evidence>
<feature type="non-terminal residue" evidence="10">
    <location>
        <position position="23"/>
    </location>
</feature>
<keyword evidence="5 9" id="KW-0904">Protein phosphatase</keyword>